<dbReference type="GO" id="GO:0140098">
    <property type="term" value="F:catalytic activity, acting on RNA"/>
    <property type="evidence" value="ECO:0007669"/>
    <property type="project" value="UniProtKB-ARBA"/>
</dbReference>
<dbReference type="Proteomes" id="UP000198553">
    <property type="component" value="Unassembled WGS sequence"/>
</dbReference>
<dbReference type="PANTHER" id="PTHR21600:SF35">
    <property type="entry name" value="PSEUDOURIDINE SYNTHASE"/>
    <property type="match status" value="1"/>
</dbReference>
<dbReference type="CDD" id="cd02869">
    <property type="entry name" value="PseudoU_synth_RluA_like"/>
    <property type="match status" value="1"/>
</dbReference>
<dbReference type="InterPro" id="IPR050188">
    <property type="entry name" value="RluA_PseudoU_synthase"/>
</dbReference>
<dbReference type="OrthoDB" id="9807829at2"/>
<dbReference type="Pfam" id="PF00849">
    <property type="entry name" value="PseudoU_synth_2"/>
    <property type="match status" value="1"/>
</dbReference>
<feature type="active site" evidence="4">
    <location>
        <position position="138"/>
    </location>
</feature>
<comment type="similarity">
    <text evidence="2 5">Belongs to the pseudouridine synthase RluA family.</text>
</comment>
<dbReference type="SUPFAM" id="SSF55120">
    <property type="entry name" value="Pseudouridine synthase"/>
    <property type="match status" value="1"/>
</dbReference>
<evidence type="ECO:0000256" key="1">
    <source>
        <dbReference type="ARBA" id="ARBA00000073"/>
    </source>
</evidence>
<comment type="catalytic activity">
    <reaction evidence="1 5">
        <text>a uridine in RNA = a pseudouridine in RNA</text>
        <dbReference type="Rhea" id="RHEA:48348"/>
        <dbReference type="Rhea" id="RHEA-COMP:12068"/>
        <dbReference type="Rhea" id="RHEA-COMP:12069"/>
        <dbReference type="ChEBI" id="CHEBI:65314"/>
        <dbReference type="ChEBI" id="CHEBI:65315"/>
    </reaction>
</comment>
<dbReference type="InterPro" id="IPR006225">
    <property type="entry name" value="PsdUridine_synth_RluC/D"/>
</dbReference>
<evidence type="ECO:0000313" key="8">
    <source>
        <dbReference type="Proteomes" id="UP000198553"/>
    </source>
</evidence>
<evidence type="ECO:0000256" key="5">
    <source>
        <dbReference type="RuleBase" id="RU362028"/>
    </source>
</evidence>
<dbReference type="GO" id="GO:0000455">
    <property type="term" value="P:enzyme-directed rRNA pseudouridine synthesis"/>
    <property type="evidence" value="ECO:0007669"/>
    <property type="project" value="TreeGrafter"/>
</dbReference>
<dbReference type="EC" id="5.4.99.-" evidence="5"/>
<gene>
    <name evidence="7" type="ORF">SAMN05192533_109192</name>
</gene>
<evidence type="ECO:0000256" key="3">
    <source>
        <dbReference type="ARBA" id="ARBA00023235"/>
    </source>
</evidence>
<dbReference type="InterPro" id="IPR006224">
    <property type="entry name" value="PsdUridine_synth_RluA-like_CS"/>
</dbReference>
<evidence type="ECO:0000256" key="4">
    <source>
        <dbReference type="PIRSR" id="PIRSR606225-1"/>
    </source>
</evidence>
<comment type="function">
    <text evidence="5">Responsible for synthesis of pseudouridine from uracil.</text>
</comment>
<dbReference type="NCBIfam" id="TIGR00005">
    <property type="entry name" value="rluA_subfam"/>
    <property type="match status" value="1"/>
</dbReference>
<dbReference type="InterPro" id="IPR006145">
    <property type="entry name" value="PsdUridine_synth_RsuA/RluA"/>
</dbReference>
<evidence type="ECO:0000259" key="6">
    <source>
        <dbReference type="Pfam" id="PF00849"/>
    </source>
</evidence>
<dbReference type="AlphaFoldDB" id="A0A1H8E7S8"/>
<dbReference type="GO" id="GO:0009982">
    <property type="term" value="F:pseudouridine synthase activity"/>
    <property type="evidence" value="ECO:0007669"/>
    <property type="project" value="InterPro"/>
</dbReference>
<accession>A0A1H8E7S8</accession>
<keyword evidence="3 5" id="KW-0413">Isomerase</keyword>
<dbReference type="EMBL" id="FOBW01000009">
    <property type="protein sequence ID" value="SEN15476.1"/>
    <property type="molecule type" value="Genomic_DNA"/>
</dbReference>
<dbReference type="PANTHER" id="PTHR21600">
    <property type="entry name" value="MITOCHONDRIAL RNA PSEUDOURIDINE SYNTHASE"/>
    <property type="match status" value="1"/>
</dbReference>
<name>A0A1H8E7S8_9BACI</name>
<evidence type="ECO:0000313" key="7">
    <source>
        <dbReference type="EMBL" id="SEN15476.1"/>
    </source>
</evidence>
<sequence length="301" mass="33763">MAGGFKLHWVVDEKDEGKTLKEFLVGQEISRAALTDIKFKGGGLFVDGGAVTVRHVLRTGEKLEVHFPPEKPSLGLAGENIQLDVIYDDPYLLIVNKPAGMNTIPSREHPTGSLANGLIGYYQQLEIEATTHIITRLDRNTSGIVLIAKHRHVHHLMSKQQQAGQLQRIYEALVQGHIPKLNGFIEEPIARKETSIIEREVHPGGQYAYTSYRLIKLFDSFSHIELRLKTGRTHQIRVHMSYINHPLLGDTLYGGAVGKIGRQALHCREVQFIHPFTNQHMKFSVPLPSDIQDVLTSGRPI</sequence>
<feature type="domain" description="Pseudouridine synthase RsuA/RluA-like" evidence="6">
    <location>
        <begin position="91"/>
        <end position="241"/>
    </location>
</feature>
<dbReference type="InterPro" id="IPR020103">
    <property type="entry name" value="PsdUridine_synth_cat_dom_sf"/>
</dbReference>
<organism evidence="7 8">
    <name type="scientific">Mesobacillus persicus</name>
    <dbReference type="NCBI Taxonomy" id="930146"/>
    <lineage>
        <taxon>Bacteria</taxon>
        <taxon>Bacillati</taxon>
        <taxon>Bacillota</taxon>
        <taxon>Bacilli</taxon>
        <taxon>Bacillales</taxon>
        <taxon>Bacillaceae</taxon>
        <taxon>Mesobacillus</taxon>
    </lineage>
</organism>
<dbReference type="Gene3D" id="3.30.2350.10">
    <property type="entry name" value="Pseudouridine synthase"/>
    <property type="match status" value="1"/>
</dbReference>
<reference evidence="8" key="1">
    <citation type="submission" date="2016-10" db="EMBL/GenBank/DDBJ databases">
        <authorList>
            <person name="Varghese N."/>
            <person name="Submissions S."/>
        </authorList>
    </citation>
    <scope>NUCLEOTIDE SEQUENCE [LARGE SCALE GENOMIC DNA]</scope>
    <source>
        <strain evidence="8">B48,IBRC-M 10115,DSM 25386,CECT 8001</strain>
    </source>
</reference>
<keyword evidence="8" id="KW-1185">Reference proteome</keyword>
<evidence type="ECO:0000256" key="2">
    <source>
        <dbReference type="ARBA" id="ARBA00010876"/>
    </source>
</evidence>
<dbReference type="FunFam" id="3.30.2350.10:FF:000005">
    <property type="entry name" value="Pseudouridine synthase"/>
    <property type="match status" value="1"/>
</dbReference>
<dbReference type="RefSeq" id="WP_090746772.1">
    <property type="nucleotide sequence ID" value="NZ_FOBW01000009.1"/>
</dbReference>
<proteinExistence type="inferred from homology"/>
<dbReference type="GO" id="GO:0003723">
    <property type="term" value="F:RNA binding"/>
    <property type="evidence" value="ECO:0007669"/>
    <property type="project" value="InterPro"/>
</dbReference>
<dbReference type="STRING" id="930146.SAMN05192533_109192"/>
<dbReference type="PROSITE" id="PS01129">
    <property type="entry name" value="PSI_RLU"/>
    <property type="match status" value="1"/>
</dbReference>
<protein>
    <recommendedName>
        <fullName evidence="5">Pseudouridine synthase</fullName>
        <ecNumber evidence="5">5.4.99.-</ecNumber>
    </recommendedName>
</protein>